<evidence type="ECO:0000256" key="9">
    <source>
        <dbReference type="HAMAP-Rule" id="MF_01924"/>
    </source>
</evidence>
<feature type="binding site" evidence="9">
    <location>
        <position position="253"/>
    </location>
    <ligand>
        <name>Zn(2+)</name>
        <dbReference type="ChEBI" id="CHEBI:29105"/>
        <note>catalytic</note>
    </ligand>
</feature>
<reference evidence="11" key="1">
    <citation type="journal article" date="2019" name="Int. J. Syst. Evol. Microbiol.">
        <title>The Global Catalogue of Microorganisms (GCM) 10K type strain sequencing project: providing services to taxonomists for standard genome sequencing and annotation.</title>
        <authorList>
            <consortium name="The Broad Institute Genomics Platform"/>
            <consortium name="The Broad Institute Genome Sequencing Center for Infectious Disease"/>
            <person name="Wu L."/>
            <person name="Ma J."/>
        </authorList>
    </citation>
    <scope>NUCLEOTIDE SEQUENCE [LARGE SCALE GENOMIC DNA]</scope>
    <source>
        <strain evidence="11">CGMCC 1.13587</strain>
    </source>
</reference>
<comment type="cofactor">
    <cofactor evidence="9">
        <name>Zn(2+)</name>
        <dbReference type="ChEBI" id="CHEBI:29105"/>
    </cofactor>
    <text evidence="9">Binds 1 zinc ion per subunit.</text>
</comment>
<dbReference type="InterPro" id="IPR000755">
    <property type="entry name" value="A_A_dipeptidase"/>
</dbReference>
<dbReference type="Gene3D" id="3.30.1380.10">
    <property type="match status" value="1"/>
</dbReference>
<sequence length="271" mass="30065">MTNPSPMPAGRSPLAGDAFSSARYKSIARKRAPAKAGYLLAFGLFVAVSGIAHADQPPDLSPARTSAEANLVDIRTLVPDIAEDIKYAGRDNFVGAPVDGYRAPKCFLLRPVAEALARVEHDLRARHLRLKIWDCYRPARAVADFVRWAHDLGDQRTKAQHYPTLDKSKLLGDYIAPVSGHSRGGTVDLTLERCAAENAHCEPLEMGTDFDYFGVRANTDTPGLTPQQRENRSLLRSAMEHGGFQNYPLEWWHYTFTPEPTPHTIYDVPVQ</sequence>
<keyword evidence="7 9" id="KW-0482">Metalloprotease</keyword>
<dbReference type="HAMAP" id="MF_01924">
    <property type="entry name" value="A_A_dipeptidase"/>
    <property type="match status" value="1"/>
</dbReference>
<keyword evidence="4 9" id="KW-0378">Hydrolase</keyword>
<evidence type="ECO:0000313" key="10">
    <source>
        <dbReference type="EMBL" id="MFC5581696.1"/>
    </source>
</evidence>
<name>A0ABW0SXE2_9GAMM</name>
<keyword evidence="2 9" id="KW-0645">Protease</keyword>
<dbReference type="SUPFAM" id="SSF55166">
    <property type="entry name" value="Hedgehog/DD-peptidase"/>
    <property type="match status" value="1"/>
</dbReference>
<feature type="site" description="Transition state stabilizer" evidence="9">
    <location>
        <position position="137"/>
    </location>
</feature>
<evidence type="ECO:0000256" key="4">
    <source>
        <dbReference type="ARBA" id="ARBA00022801"/>
    </source>
</evidence>
<evidence type="ECO:0000256" key="7">
    <source>
        <dbReference type="ARBA" id="ARBA00023049"/>
    </source>
</evidence>
<comment type="function">
    <text evidence="9">Catalyzes hydrolysis of the D-alanyl-D-alanine dipeptide.</text>
</comment>
<comment type="similarity">
    <text evidence="9">Belongs to the peptidase M15D family.</text>
</comment>
<dbReference type="InterPro" id="IPR009045">
    <property type="entry name" value="Zn_M74/Hedgehog-like"/>
</dbReference>
<keyword evidence="8" id="KW-0961">Cell wall biogenesis/degradation</keyword>
<keyword evidence="3 9" id="KW-0479">Metal-binding</keyword>
<evidence type="ECO:0000256" key="2">
    <source>
        <dbReference type="ARBA" id="ARBA00022670"/>
    </source>
</evidence>
<feature type="binding site" evidence="9">
    <location>
        <position position="181"/>
    </location>
    <ligand>
        <name>Zn(2+)</name>
        <dbReference type="ChEBI" id="CHEBI:29105"/>
        <note>catalytic</note>
    </ligand>
</feature>
<accession>A0ABW0SXE2</accession>
<proteinExistence type="inferred from homology"/>
<feature type="active site" description="Proton donor/acceptor" evidence="9">
    <location>
        <position position="250"/>
    </location>
</feature>
<dbReference type="CDD" id="cd14817">
    <property type="entry name" value="D-Ala-D-Ala_dipeptidase_VanX"/>
    <property type="match status" value="1"/>
</dbReference>
<keyword evidence="11" id="KW-1185">Reference proteome</keyword>
<evidence type="ECO:0000313" key="11">
    <source>
        <dbReference type="Proteomes" id="UP001596111"/>
    </source>
</evidence>
<evidence type="ECO:0000256" key="3">
    <source>
        <dbReference type="ARBA" id="ARBA00022723"/>
    </source>
</evidence>
<keyword evidence="6 9" id="KW-0224">Dipeptidase</keyword>
<keyword evidence="5 9" id="KW-0862">Zinc</keyword>
<comment type="catalytic activity">
    <reaction evidence="1 9">
        <text>D-alanyl-D-alanine + H2O = 2 D-alanine</text>
        <dbReference type="Rhea" id="RHEA:20661"/>
        <dbReference type="ChEBI" id="CHEBI:15377"/>
        <dbReference type="ChEBI" id="CHEBI:57416"/>
        <dbReference type="ChEBI" id="CHEBI:57822"/>
        <dbReference type="EC" id="3.4.13.22"/>
    </reaction>
</comment>
<dbReference type="RefSeq" id="WP_377327076.1">
    <property type="nucleotide sequence ID" value="NZ_JBHSNG010000010.1"/>
</dbReference>
<feature type="binding site" evidence="9">
    <location>
        <position position="188"/>
    </location>
    <ligand>
        <name>Zn(2+)</name>
        <dbReference type="ChEBI" id="CHEBI:29105"/>
        <note>catalytic</note>
    </ligand>
</feature>
<evidence type="ECO:0000256" key="5">
    <source>
        <dbReference type="ARBA" id="ARBA00022833"/>
    </source>
</evidence>
<organism evidence="10 11">
    <name type="scientific">Rhodanobacter terrae</name>
    <dbReference type="NCBI Taxonomy" id="418647"/>
    <lineage>
        <taxon>Bacteria</taxon>
        <taxon>Pseudomonadati</taxon>
        <taxon>Pseudomonadota</taxon>
        <taxon>Gammaproteobacteria</taxon>
        <taxon>Lysobacterales</taxon>
        <taxon>Rhodanobacteraceae</taxon>
        <taxon>Rhodanobacter</taxon>
    </lineage>
</organism>
<gene>
    <name evidence="9" type="primary">ddpX</name>
    <name evidence="10" type="ORF">ACFPPB_11295</name>
</gene>
<comment type="caution">
    <text evidence="10">The sequence shown here is derived from an EMBL/GenBank/DDBJ whole genome shotgun (WGS) entry which is preliminary data.</text>
</comment>
<dbReference type="Proteomes" id="UP001596111">
    <property type="component" value="Unassembled WGS sequence"/>
</dbReference>
<dbReference type="Pfam" id="PF01427">
    <property type="entry name" value="Peptidase_M15"/>
    <property type="match status" value="1"/>
</dbReference>
<evidence type="ECO:0000256" key="6">
    <source>
        <dbReference type="ARBA" id="ARBA00022997"/>
    </source>
</evidence>
<dbReference type="EC" id="3.4.13.22" evidence="9"/>
<protein>
    <recommendedName>
        <fullName evidence="9">D-alanyl-D-alanine dipeptidase</fullName>
        <shortName evidence="9">D-Ala-D-Ala dipeptidase</shortName>
        <ecNumber evidence="9">3.4.13.22</ecNumber>
    </recommendedName>
</protein>
<dbReference type="PANTHER" id="PTHR43126">
    <property type="entry name" value="D-ALANYL-D-ALANINE DIPEPTIDASE"/>
    <property type="match status" value="1"/>
</dbReference>
<evidence type="ECO:0000256" key="1">
    <source>
        <dbReference type="ARBA" id="ARBA00001362"/>
    </source>
</evidence>
<dbReference type="EMBL" id="JBHSNG010000010">
    <property type="protein sequence ID" value="MFC5581696.1"/>
    <property type="molecule type" value="Genomic_DNA"/>
</dbReference>
<dbReference type="PANTHER" id="PTHR43126:SF1">
    <property type="entry name" value="D-ALANYL-D-ALANINE DIPEPTIDASE"/>
    <property type="match status" value="1"/>
</dbReference>
<evidence type="ECO:0000256" key="8">
    <source>
        <dbReference type="ARBA" id="ARBA00023316"/>
    </source>
</evidence>